<evidence type="ECO:0008006" key="4">
    <source>
        <dbReference type="Google" id="ProtNLM"/>
    </source>
</evidence>
<dbReference type="Proteomes" id="UP001156691">
    <property type="component" value="Unassembled WGS sequence"/>
</dbReference>
<comment type="caution">
    <text evidence="2">The sequence shown here is derived from an EMBL/GenBank/DDBJ whole genome shotgun (WGS) entry which is preliminary data.</text>
</comment>
<feature type="transmembrane region" description="Helical" evidence="1">
    <location>
        <begin position="333"/>
        <end position="351"/>
    </location>
</feature>
<dbReference type="RefSeq" id="WP_284340243.1">
    <property type="nucleotide sequence ID" value="NZ_BSNS01000009.1"/>
</dbReference>
<feature type="transmembrane region" description="Helical" evidence="1">
    <location>
        <begin position="92"/>
        <end position="110"/>
    </location>
</feature>
<protein>
    <recommendedName>
        <fullName evidence="4">Glycosyltransferase RgtA/B/C/D-like domain-containing protein</fullName>
    </recommendedName>
</protein>
<evidence type="ECO:0000313" key="3">
    <source>
        <dbReference type="Proteomes" id="UP001156691"/>
    </source>
</evidence>
<proteinExistence type="predicted"/>
<feature type="transmembrane region" description="Helical" evidence="1">
    <location>
        <begin position="309"/>
        <end position="326"/>
    </location>
</feature>
<keyword evidence="1" id="KW-1133">Transmembrane helix</keyword>
<sequence length="411" mass="45663">MHSRRIAISVILGGLALAFLAVLALAVLREAPGTNTYAQLAASWLEGRLDSAGPCFDNDCALFEGRTYIIFPPMPAVITLPFVALFGIDFQFFVPLSLVAFALTGLIWWRIGERETGNERDLTALATLLVLFATPLAFVTLRGDHVWFFAQSWGMLFSSAAIYFALKRQVLAASLFIGMAFLCRQMTILYLPFLYVLLLDRETPLFRIDLAALKRGFSLAAVPILAVLIYFAYNYARFGSIGETGYSYIFPPEFDPAVATAGDFLQYRVRELGIFAPDYFLFNFIYMFIAGPHVEFAGRYMTELAAFDINGASVFLVTPVLLLALLAPWSRAFWFGLGTCALILGLTLFYHSNGFSQYSAQRYALDWLPVLLVLLLRGMKREQVPILSILIAYSMMVTLAMIAFGGILGNA</sequence>
<evidence type="ECO:0000313" key="2">
    <source>
        <dbReference type="EMBL" id="GLQ54799.1"/>
    </source>
</evidence>
<keyword evidence="1" id="KW-0812">Transmembrane</keyword>
<keyword evidence="3" id="KW-1185">Reference proteome</keyword>
<dbReference type="EMBL" id="BSNS01000009">
    <property type="protein sequence ID" value="GLQ54799.1"/>
    <property type="molecule type" value="Genomic_DNA"/>
</dbReference>
<feature type="transmembrane region" description="Helical" evidence="1">
    <location>
        <begin position="6"/>
        <end position="28"/>
    </location>
</feature>
<feature type="transmembrane region" description="Helical" evidence="1">
    <location>
        <begin position="147"/>
        <end position="166"/>
    </location>
</feature>
<organism evidence="2 3">
    <name type="scientific">Devosia nitrariae</name>
    <dbReference type="NCBI Taxonomy" id="2071872"/>
    <lineage>
        <taxon>Bacteria</taxon>
        <taxon>Pseudomonadati</taxon>
        <taxon>Pseudomonadota</taxon>
        <taxon>Alphaproteobacteria</taxon>
        <taxon>Hyphomicrobiales</taxon>
        <taxon>Devosiaceae</taxon>
        <taxon>Devosia</taxon>
    </lineage>
</organism>
<gene>
    <name evidence="2" type="ORF">GCM10010862_20580</name>
</gene>
<feature type="transmembrane region" description="Helical" evidence="1">
    <location>
        <begin position="363"/>
        <end position="379"/>
    </location>
</feature>
<accession>A0ABQ5W4L7</accession>
<feature type="transmembrane region" description="Helical" evidence="1">
    <location>
        <begin position="386"/>
        <end position="408"/>
    </location>
</feature>
<feature type="transmembrane region" description="Helical" evidence="1">
    <location>
        <begin position="217"/>
        <end position="236"/>
    </location>
</feature>
<name>A0ABQ5W4L7_9HYPH</name>
<evidence type="ECO:0000256" key="1">
    <source>
        <dbReference type="SAM" id="Phobius"/>
    </source>
</evidence>
<feature type="transmembrane region" description="Helical" evidence="1">
    <location>
        <begin position="122"/>
        <end position="141"/>
    </location>
</feature>
<reference evidence="3" key="1">
    <citation type="journal article" date="2019" name="Int. J. Syst. Evol. Microbiol.">
        <title>The Global Catalogue of Microorganisms (GCM) 10K type strain sequencing project: providing services to taxonomists for standard genome sequencing and annotation.</title>
        <authorList>
            <consortium name="The Broad Institute Genomics Platform"/>
            <consortium name="The Broad Institute Genome Sequencing Center for Infectious Disease"/>
            <person name="Wu L."/>
            <person name="Ma J."/>
        </authorList>
    </citation>
    <scope>NUCLEOTIDE SEQUENCE [LARGE SCALE GENOMIC DNA]</scope>
    <source>
        <strain evidence="3">NBRC 112416</strain>
    </source>
</reference>
<feature type="transmembrane region" description="Helical" evidence="1">
    <location>
        <begin position="173"/>
        <end position="197"/>
    </location>
</feature>
<keyword evidence="1" id="KW-0472">Membrane</keyword>
<feature type="transmembrane region" description="Helical" evidence="1">
    <location>
        <begin position="272"/>
        <end position="289"/>
    </location>
</feature>